<feature type="transmembrane region" description="Helical" evidence="7">
    <location>
        <begin position="76"/>
        <end position="104"/>
    </location>
</feature>
<proteinExistence type="inferred from homology"/>
<feature type="transmembrane region" description="Helical" evidence="7">
    <location>
        <begin position="186"/>
        <end position="208"/>
    </location>
</feature>
<keyword evidence="4 7" id="KW-0812">Transmembrane</keyword>
<comment type="subcellular location">
    <subcellularLocation>
        <location evidence="1 7">Cell membrane</location>
        <topology evidence="1 7">Multi-pass membrane protein</topology>
    </subcellularLocation>
</comment>
<feature type="domain" description="ABC transmembrane type-1" evidence="8">
    <location>
        <begin position="76"/>
        <end position="265"/>
    </location>
</feature>
<evidence type="ECO:0000256" key="2">
    <source>
        <dbReference type="ARBA" id="ARBA00022448"/>
    </source>
</evidence>
<keyword evidence="2 7" id="KW-0813">Transport</keyword>
<protein>
    <recommendedName>
        <fullName evidence="8">ABC transmembrane type-1 domain-containing protein</fullName>
    </recommendedName>
</protein>
<evidence type="ECO:0000256" key="3">
    <source>
        <dbReference type="ARBA" id="ARBA00022475"/>
    </source>
</evidence>
<dbReference type="Proteomes" id="UP000016860">
    <property type="component" value="Unassembled WGS sequence"/>
</dbReference>
<evidence type="ECO:0000256" key="4">
    <source>
        <dbReference type="ARBA" id="ARBA00022692"/>
    </source>
</evidence>
<comment type="similarity">
    <text evidence="7">Belongs to the binding-protein-dependent transport system permease family.</text>
</comment>
<comment type="caution">
    <text evidence="9">The sequence shown here is derived from an EMBL/GenBank/DDBJ whole genome shotgun (WGS) entry which is preliminary data.</text>
</comment>
<dbReference type="GO" id="GO:0055085">
    <property type="term" value="P:transmembrane transport"/>
    <property type="evidence" value="ECO:0007669"/>
    <property type="project" value="InterPro"/>
</dbReference>
<evidence type="ECO:0000313" key="9">
    <source>
        <dbReference type="EMBL" id="EPR09601.1"/>
    </source>
</evidence>
<dbReference type="RefSeq" id="WP_020816549.1">
    <property type="nucleotide sequence ID" value="NZ_ATAY01000085.1"/>
</dbReference>
<dbReference type="EMBL" id="ATAY01000085">
    <property type="protein sequence ID" value="EPR09601.1"/>
    <property type="molecule type" value="Genomic_DNA"/>
</dbReference>
<dbReference type="SUPFAM" id="SSF161098">
    <property type="entry name" value="MetI-like"/>
    <property type="match status" value="1"/>
</dbReference>
<organism evidence="9 10">
    <name type="scientific">Ruminiclostridium papyrosolvens C7</name>
    <dbReference type="NCBI Taxonomy" id="1330534"/>
    <lineage>
        <taxon>Bacteria</taxon>
        <taxon>Bacillati</taxon>
        <taxon>Bacillota</taxon>
        <taxon>Clostridia</taxon>
        <taxon>Eubacteriales</taxon>
        <taxon>Oscillospiraceae</taxon>
        <taxon>Ruminiclostridium</taxon>
    </lineage>
</organism>
<gene>
    <name evidence="9" type="ORF">L323_15595</name>
</gene>
<keyword evidence="3" id="KW-1003">Cell membrane</keyword>
<keyword evidence="5 7" id="KW-1133">Transmembrane helix</keyword>
<evidence type="ECO:0000256" key="1">
    <source>
        <dbReference type="ARBA" id="ARBA00004651"/>
    </source>
</evidence>
<feature type="transmembrane region" description="Helical" evidence="7">
    <location>
        <begin position="12"/>
        <end position="35"/>
    </location>
</feature>
<feature type="transmembrane region" description="Helical" evidence="7">
    <location>
        <begin position="111"/>
        <end position="132"/>
    </location>
</feature>
<evidence type="ECO:0000259" key="8">
    <source>
        <dbReference type="PROSITE" id="PS50928"/>
    </source>
</evidence>
<dbReference type="InterPro" id="IPR035906">
    <property type="entry name" value="MetI-like_sf"/>
</dbReference>
<dbReference type="OrthoDB" id="9794684at2"/>
<dbReference type="AlphaFoldDB" id="U4QYL5"/>
<evidence type="ECO:0000256" key="6">
    <source>
        <dbReference type="ARBA" id="ARBA00023136"/>
    </source>
</evidence>
<evidence type="ECO:0000256" key="7">
    <source>
        <dbReference type="RuleBase" id="RU363032"/>
    </source>
</evidence>
<dbReference type="Gene3D" id="1.10.3720.10">
    <property type="entry name" value="MetI-like"/>
    <property type="match status" value="1"/>
</dbReference>
<keyword evidence="6 7" id="KW-0472">Membrane</keyword>
<evidence type="ECO:0000256" key="5">
    <source>
        <dbReference type="ARBA" id="ARBA00022989"/>
    </source>
</evidence>
<accession>U4QYL5</accession>
<dbReference type="PROSITE" id="PS50928">
    <property type="entry name" value="ABC_TM1"/>
    <property type="match status" value="1"/>
</dbReference>
<reference evidence="9 10" key="1">
    <citation type="journal article" date="2013" name="Genome Announc.">
        <title>Draft Genome Sequence of the Cellulolytic Bacterium Clostridium papyrosolvens C7 (ATCC 700395).</title>
        <authorList>
            <person name="Zepeda V."/>
            <person name="Dassa B."/>
            <person name="Borovok I."/>
            <person name="Lamed R."/>
            <person name="Bayer E.A."/>
            <person name="Cate J.H."/>
        </authorList>
    </citation>
    <scope>NUCLEOTIDE SEQUENCE [LARGE SCALE GENOMIC DNA]</scope>
    <source>
        <strain evidence="9 10">C7</strain>
    </source>
</reference>
<dbReference type="InterPro" id="IPR000515">
    <property type="entry name" value="MetI-like"/>
</dbReference>
<feature type="transmembrane region" description="Helical" evidence="7">
    <location>
        <begin position="241"/>
        <end position="263"/>
    </location>
</feature>
<dbReference type="STRING" id="1330534.L323_15595"/>
<sequence length="280" mass="31546">MNKNMIIKNFFIYIGLIIITILTIFPLLWCLSASLRSDTEFYKYVTPFSINTLVPVDFTMDSYIKLFTKFNFARPIINTIFVSFVSIVAGCLLNSIAAFAFACFKFKFKEVLFGIFLVSFMVPFESISLPLYKVVSNLGWVNTYAGLIVPTIASGLVLFLFTQFFKDIPPSIIEAARVDGANWTQIFLKIILPSSVTVFVTASLIIFMDQWNSYLWPLLVARSKEIQTIQIALSSFKMERVTLWSCLYAGSMISALVPLGLFLPTQKYFVQGITSSGVKG</sequence>
<dbReference type="GO" id="GO:0005886">
    <property type="term" value="C:plasma membrane"/>
    <property type="evidence" value="ECO:0007669"/>
    <property type="project" value="UniProtKB-SubCell"/>
</dbReference>
<evidence type="ECO:0000313" key="10">
    <source>
        <dbReference type="Proteomes" id="UP000016860"/>
    </source>
</evidence>
<dbReference type="CDD" id="cd06261">
    <property type="entry name" value="TM_PBP2"/>
    <property type="match status" value="1"/>
</dbReference>
<dbReference type="PANTHER" id="PTHR43744:SF12">
    <property type="entry name" value="ABC TRANSPORTER PERMEASE PROTEIN MG189-RELATED"/>
    <property type="match status" value="1"/>
</dbReference>
<dbReference type="Pfam" id="PF00528">
    <property type="entry name" value="BPD_transp_1"/>
    <property type="match status" value="1"/>
</dbReference>
<feature type="transmembrane region" description="Helical" evidence="7">
    <location>
        <begin position="144"/>
        <end position="165"/>
    </location>
</feature>
<name>U4QYL5_9FIRM</name>
<dbReference type="PATRIC" id="fig|1330534.3.peg.3086"/>
<dbReference type="PANTHER" id="PTHR43744">
    <property type="entry name" value="ABC TRANSPORTER PERMEASE PROTEIN MG189-RELATED-RELATED"/>
    <property type="match status" value="1"/>
</dbReference>